<dbReference type="AlphaFoldDB" id="A0AA39ZAG0"/>
<evidence type="ECO:0000256" key="1">
    <source>
        <dbReference type="SAM" id="MobiDB-lite"/>
    </source>
</evidence>
<keyword evidence="3" id="KW-1185">Reference proteome</keyword>
<gene>
    <name evidence="2" type="ORF">QBC41DRAFT_304500</name>
</gene>
<feature type="region of interest" description="Disordered" evidence="1">
    <location>
        <begin position="18"/>
        <end position="234"/>
    </location>
</feature>
<organism evidence="2 3">
    <name type="scientific">Cercophora samala</name>
    <dbReference type="NCBI Taxonomy" id="330535"/>
    <lineage>
        <taxon>Eukaryota</taxon>
        <taxon>Fungi</taxon>
        <taxon>Dikarya</taxon>
        <taxon>Ascomycota</taxon>
        <taxon>Pezizomycotina</taxon>
        <taxon>Sordariomycetes</taxon>
        <taxon>Sordariomycetidae</taxon>
        <taxon>Sordariales</taxon>
        <taxon>Lasiosphaeriaceae</taxon>
        <taxon>Cercophora</taxon>
    </lineage>
</organism>
<comment type="caution">
    <text evidence="2">The sequence shown here is derived from an EMBL/GenBank/DDBJ whole genome shotgun (WGS) entry which is preliminary data.</text>
</comment>
<feature type="compositionally biased region" description="Pro residues" evidence="1">
    <location>
        <begin position="213"/>
        <end position="234"/>
    </location>
</feature>
<evidence type="ECO:0000313" key="3">
    <source>
        <dbReference type="Proteomes" id="UP001174997"/>
    </source>
</evidence>
<accession>A0AA39ZAG0</accession>
<feature type="compositionally biased region" description="Basic residues" evidence="1">
    <location>
        <begin position="93"/>
        <end position="109"/>
    </location>
</feature>
<feature type="compositionally biased region" description="Basic and acidic residues" evidence="1">
    <location>
        <begin position="81"/>
        <end position="92"/>
    </location>
</feature>
<feature type="compositionally biased region" description="Basic and acidic residues" evidence="1">
    <location>
        <begin position="18"/>
        <end position="43"/>
    </location>
</feature>
<sequence length="234" mass="25627">MSKSTKLLAFFAGDQKTFQREKAKREHQKAQEKEERKMEKAMREQALQYETGRIVEKKATTPVGREKLYLYPGGPKLQAHKNLEAREREKSKSGRHHGSHSRSGKHSSKHPPDRPHTGRRHRTGHPAESVGTSSSTHPSEVGEGEDEDGDDGDHGGEGYPSGPPFPPPGPPPGFPPPAGFPAGCPPQPYPQHQQHPSFDNPFTFPPSSQAYPPIGPPPTGMGMPPGPPFPGQWQ</sequence>
<evidence type="ECO:0000313" key="2">
    <source>
        <dbReference type="EMBL" id="KAK0667249.1"/>
    </source>
</evidence>
<feature type="compositionally biased region" description="Basic and acidic residues" evidence="1">
    <location>
        <begin position="53"/>
        <end position="68"/>
    </location>
</feature>
<dbReference type="Proteomes" id="UP001174997">
    <property type="component" value="Unassembled WGS sequence"/>
</dbReference>
<feature type="compositionally biased region" description="Pro residues" evidence="1">
    <location>
        <begin position="161"/>
        <end position="189"/>
    </location>
</feature>
<feature type="compositionally biased region" description="Acidic residues" evidence="1">
    <location>
        <begin position="142"/>
        <end position="151"/>
    </location>
</feature>
<dbReference type="EMBL" id="JAULSY010000075">
    <property type="protein sequence ID" value="KAK0667249.1"/>
    <property type="molecule type" value="Genomic_DNA"/>
</dbReference>
<protein>
    <submittedName>
        <fullName evidence="2">Uncharacterized protein</fullName>
    </submittedName>
</protein>
<proteinExistence type="predicted"/>
<name>A0AA39ZAG0_9PEZI</name>
<reference evidence="2" key="1">
    <citation type="submission" date="2023-06" db="EMBL/GenBank/DDBJ databases">
        <title>Genome-scale phylogeny and comparative genomics of the fungal order Sordariales.</title>
        <authorList>
            <consortium name="Lawrence Berkeley National Laboratory"/>
            <person name="Hensen N."/>
            <person name="Bonometti L."/>
            <person name="Westerberg I."/>
            <person name="Brannstrom I.O."/>
            <person name="Guillou S."/>
            <person name="Cros-Aarteil S."/>
            <person name="Calhoun S."/>
            <person name="Haridas S."/>
            <person name="Kuo A."/>
            <person name="Mondo S."/>
            <person name="Pangilinan J."/>
            <person name="Riley R."/>
            <person name="Labutti K."/>
            <person name="Andreopoulos B."/>
            <person name="Lipzen A."/>
            <person name="Chen C."/>
            <person name="Yanf M."/>
            <person name="Daum C."/>
            <person name="Ng V."/>
            <person name="Clum A."/>
            <person name="Steindorff A."/>
            <person name="Ohm R."/>
            <person name="Martin F."/>
            <person name="Silar P."/>
            <person name="Natvig D."/>
            <person name="Lalanne C."/>
            <person name="Gautier V."/>
            <person name="Ament-Velasquez S.L."/>
            <person name="Kruys A."/>
            <person name="Hutchinson M.I."/>
            <person name="Powell A.J."/>
            <person name="Barry K."/>
            <person name="Miller A.N."/>
            <person name="Grigoriev I.V."/>
            <person name="Debuchy R."/>
            <person name="Gladieux P."/>
            <person name="Thoren M.H."/>
            <person name="Johannesson H."/>
        </authorList>
    </citation>
    <scope>NUCLEOTIDE SEQUENCE</scope>
    <source>
        <strain evidence="2">CBS 307.81</strain>
    </source>
</reference>